<dbReference type="InterPro" id="IPR050446">
    <property type="entry name" value="FAD-oxidoreductase/Apoptosis"/>
</dbReference>
<dbReference type="PANTHER" id="PTHR43557:SF2">
    <property type="entry name" value="RIESKE DOMAIN-CONTAINING PROTEIN-RELATED"/>
    <property type="match status" value="1"/>
</dbReference>
<keyword evidence="8" id="KW-0411">Iron-sulfur</keyword>
<feature type="non-terminal residue" evidence="10">
    <location>
        <position position="317"/>
    </location>
</feature>
<dbReference type="InterPro" id="IPR023753">
    <property type="entry name" value="FAD/NAD-binding_dom"/>
</dbReference>
<evidence type="ECO:0000313" key="10">
    <source>
        <dbReference type="EMBL" id="KAK7488224.1"/>
    </source>
</evidence>
<evidence type="ECO:0000256" key="3">
    <source>
        <dbReference type="ARBA" id="ARBA00022714"/>
    </source>
</evidence>
<dbReference type="AlphaFoldDB" id="A0ABD0KM78"/>
<dbReference type="Pfam" id="PF00355">
    <property type="entry name" value="Rieske"/>
    <property type="match status" value="1"/>
</dbReference>
<dbReference type="GO" id="GO:0016491">
    <property type="term" value="F:oxidoreductase activity"/>
    <property type="evidence" value="ECO:0007669"/>
    <property type="project" value="UniProtKB-KW"/>
</dbReference>
<dbReference type="InterPro" id="IPR017941">
    <property type="entry name" value="Rieske_2Fe-2S"/>
</dbReference>
<evidence type="ECO:0000256" key="8">
    <source>
        <dbReference type="ARBA" id="ARBA00023014"/>
    </source>
</evidence>
<evidence type="ECO:0000256" key="4">
    <source>
        <dbReference type="ARBA" id="ARBA00022723"/>
    </source>
</evidence>
<evidence type="ECO:0000313" key="11">
    <source>
        <dbReference type="Proteomes" id="UP001519460"/>
    </source>
</evidence>
<dbReference type="EMBL" id="JACVVK020000153">
    <property type="protein sequence ID" value="KAK7488224.1"/>
    <property type="molecule type" value="Genomic_DNA"/>
</dbReference>
<gene>
    <name evidence="10" type="ORF">BaRGS_00020531</name>
</gene>
<keyword evidence="6" id="KW-0560">Oxidoreductase</keyword>
<dbReference type="CDD" id="cd03478">
    <property type="entry name" value="Rieske_AIFL_N"/>
    <property type="match status" value="1"/>
</dbReference>
<evidence type="ECO:0000256" key="1">
    <source>
        <dbReference type="ARBA" id="ARBA00001974"/>
    </source>
</evidence>
<dbReference type="FunFam" id="2.102.10.10:FF:000003">
    <property type="entry name" value="apoptosis-inducing factor 3 isoform X2"/>
    <property type="match status" value="1"/>
</dbReference>
<dbReference type="Gene3D" id="2.102.10.10">
    <property type="entry name" value="Rieske [2Fe-2S] iron-sulphur domain"/>
    <property type="match status" value="1"/>
</dbReference>
<evidence type="ECO:0000256" key="6">
    <source>
        <dbReference type="ARBA" id="ARBA00023002"/>
    </source>
</evidence>
<keyword evidence="2" id="KW-0285">Flavoprotein</keyword>
<keyword evidence="11" id="KW-1185">Reference proteome</keyword>
<evidence type="ECO:0000259" key="9">
    <source>
        <dbReference type="PROSITE" id="PS51296"/>
    </source>
</evidence>
<keyword evidence="4" id="KW-0479">Metal-binding</keyword>
<dbReference type="SUPFAM" id="SSF50022">
    <property type="entry name" value="ISP domain"/>
    <property type="match status" value="1"/>
</dbReference>
<dbReference type="InterPro" id="IPR036922">
    <property type="entry name" value="Rieske_2Fe-2S_sf"/>
</dbReference>
<dbReference type="InterPro" id="IPR036188">
    <property type="entry name" value="FAD/NAD-bd_sf"/>
</dbReference>
<name>A0ABD0KM78_9CAEN</name>
<keyword evidence="5" id="KW-0274">FAD</keyword>
<feature type="non-terminal residue" evidence="10">
    <location>
        <position position="1"/>
    </location>
</feature>
<dbReference type="GO" id="GO:0046872">
    <property type="term" value="F:metal ion binding"/>
    <property type="evidence" value="ECO:0007669"/>
    <property type="project" value="UniProtKB-KW"/>
</dbReference>
<dbReference type="SUPFAM" id="SSF51905">
    <property type="entry name" value="FAD/NAD(P)-binding domain"/>
    <property type="match status" value="1"/>
</dbReference>
<dbReference type="Gene3D" id="3.50.50.60">
    <property type="entry name" value="FAD/NAD(P)-binding domain"/>
    <property type="match status" value="2"/>
</dbReference>
<sequence>QGPVVNLRDGKAIVMFLDRSGQTGQQEAPVQERGAVQGLNFSPRQEARPNYARSASSGSADMAPVETVACKEDELSDGDMREVQVGETAVLLVKENGKFYAVGNKCTHYGAPLSKGAFCNGVVRCPWHGACFSVKTGDIEDFPGLDSLPKFEVEVRDKDVVVKADQGPSRTQRGSRPWAATVACAETLRQEGFTGRIVVLTKENCLPYDRPKLSKAMSSTAESIALRSQDFFSSCDIEFRTGTEVTGLDAGKKEVLTSGGPVQYDSLLLATGGRPRTMPIPGIDLKNVCVLRTPDDANRIAANSEGKNVVIIGSSFM</sequence>
<keyword evidence="7" id="KW-0408">Iron</keyword>
<proteinExistence type="predicted"/>
<evidence type="ECO:0000256" key="7">
    <source>
        <dbReference type="ARBA" id="ARBA00023004"/>
    </source>
</evidence>
<feature type="domain" description="Rieske" evidence="9">
    <location>
        <begin position="67"/>
        <end position="162"/>
    </location>
</feature>
<dbReference type="GO" id="GO:0051537">
    <property type="term" value="F:2 iron, 2 sulfur cluster binding"/>
    <property type="evidence" value="ECO:0007669"/>
    <property type="project" value="UniProtKB-KW"/>
</dbReference>
<dbReference type="Proteomes" id="UP001519460">
    <property type="component" value="Unassembled WGS sequence"/>
</dbReference>
<dbReference type="PROSITE" id="PS51296">
    <property type="entry name" value="RIESKE"/>
    <property type="match status" value="1"/>
</dbReference>
<dbReference type="Pfam" id="PF07992">
    <property type="entry name" value="Pyr_redox_2"/>
    <property type="match status" value="1"/>
</dbReference>
<evidence type="ECO:0000256" key="2">
    <source>
        <dbReference type="ARBA" id="ARBA00022630"/>
    </source>
</evidence>
<comment type="cofactor">
    <cofactor evidence="1">
        <name>FAD</name>
        <dbReference type="ChEBI" id="CHEBI:57692"/>
    </cofactor>
</comment>
<protein>
    <recommendedName>
        <fullName evidence="9">Rieske domain-containing protein</fullName>
    </recommendedName>
</protein>
<dbReference type="PANTHER" id="PTHR43557">
    <property type="entry name" value="APOPTOSIS-INDUCING FACTOR 1"/>
    <property type="match status" value="1"/>
</dbReference>
<keyword evidence="3" id="KW-0001">2Fe-2S</keyword>
<reference evidence="10 11" key="1">
    <citation type="journal article" date="2023" name="Sci. Data">
        <title>Genome assembly of the Korean intertidal mud-creeper Batillaria attramentaria.</title>
        <authorList>
            <person name="Patra A.K."/>
            <person name="Ho P.T."/>
            <person name="Jun S."/>
            <person name="Lee S.J."/>
            <person name="Kim Y."/>
            <person name="Won Y.J."/>
        </authorList>
    </citation>
    <scope>NUCLEOTIDE SEQUENCE [LARGE SCALE GENOMIC DNA]</scope>
    <source>
        <strain evidence="10">Wonlab-2016</strain>
    </source>
</reference>
<organism evidence="10 11">
    <name type="scientific">Batillaria attramentaria</name>
    <dbReference type="NCBI Taxonomy" id="370345"/>
    <lineage>
        <taxon>Eukaryota</taxon>
        <taxon>Metazoa</taxon>
        <taxon>Spiralia</taxon>
        <taxon>Lophotrochozoa</taxon>
        <taxon>Mollusca</taxon>
        <taxon>Gastropoda</taxon>
        <taxon>Caenogastropoda</taxon>
        <taxon>Sorbeoconcha</taxon>
        <taxon>Cerithioidea</taxon>
        <taxon>Batillariidae</taxon>
        <taxon>Batillaria</taxon>
    </lineage>
</organism>
<accession>A0ABD0KM78</accession>
<comment type="caution">
    <text evidence="10">The sequence shown here is derived from an EMBL/GenBank/DDBJ whole genome shotgun (WGS) entry which is preliminary data.</text>
</comment>
<evidence type="ECO:0000256" key="5">
    <source>
        <dbReference type="ARBA" id="ARBA00022827"/>
    </source>
</evidence>